<keyword evidence="5" id="KW-1053">Target membrane</keyword>
<dbReference type="EnsemblMetazoa" id="XM_022804330">
    <property type="protein sequence ID" value="XP_022660065"/>
    <property type="gene ID" value="LOC111249879"/>
</dbReference>
<reference evidence="9" key="1">
    <citation type="submission" date="2021-01" db="UniProtKB">
        <authorList>
            <consortium name="EnsemblMetazoa"/>
        </authorList>
    </citation>
    <scope>IDENTIFICATION</scope>
</reference>
<dbReference type="GO" id="GO:0005524">
    <property type="term" value="F:ATP binding"/>
    <property type="evidence" value="ECO:0007669"/>
    <property type="project" value="InterPro"/>
</dbReference>
<dbReference type="Gene3D" id="1.10.510.10">
    <property type="entry name" value="Transferase(Phosphotransferase) domain 1"/>
    <property type="match status" value="1"/>
</dbReference>
<dbReference type="InterPro" id="IPR000719">
    <property type="entry name" value="Prot_kinase_dom"/>
</dbReference>
<dbReference type="InterPro" id="IPR002110">
    <property type="entry name" value="Ankyrin_rpt"/>
</dbReference>
<dbReference type="GO" id="GO:0045171">
    <property type="term" value="C:intercellular bridge"/>
    <property type="evidence" value="ECO:0007669"/>
    <property type="project" value="TreeGrafter"/>
</dbReference>
<dbReference type="RefSeq" id="XP_022660065.1">
    <property type="nucleotide sequence ID" value="XM_022804330.1"/>
</dbReference>
<dbReference type="Gene3D" id="1.25.40.20">
    <property type="entry name" value="Ankyrin repeat-containing domain"/>
    <property type="match status" value="1"/>
</dbReference>
<dbReference type="SMART" id="SM00248">
    <property type="entry name" value="ANK"/>
    <property type="match status" value="3"/>
</dbReference>
<feature type="compositionally biased region" description="Basic and acidic residues" evidence="7">
    <location>
        <begin position="605"/>
        <end position="614"/>
    </location>
</feature>
<dbReference type="KEGG" id="vde:111249879"/>
<dbReference type="GO" id="GO:0000776">
    <property type="term" value="C:kinetochore"/>
    <property type="evidence" value="ECO:0007669"/>
    <property type="project" value="TreeGrafter"/>
</dbReference>
<dbReference type="PROSITE" id="PS50088">
    <property type="entry name" value="ANK_REPEAT"/>
    <property type="match status" value="2"/>
</dbReference>
<dbReference type="GO" id="GO:0004672">
    <property type="term" value="F:protein kinase activity"/>
    <property type="evidence" value="ECO:0007669"/>
    <property type="project" value="InterPro"/>
</dbReference>
<dbReference type="Proteomes" id="UP000594260">
    <property type="component" value="Unplaced"/>
</dbReference>
<dbReference type="InterPro" id="IPR011009">
    <property type="entry name" value="Kinase-like_dom_sf"/>
</dbReference>
<dbReference type="GO" id="GO:0044231">
    <property type="term" value="C:host cell presynaptic membrane"/>
    <property type="evidence" value="ECO:0007669"/>
    <property type="project" value="UniProtKB-KW"/>
</dbReference>
<feature type="repeat" description="ANK" evidence="6">
    <location>
        <begin position="83"/>
        <end position="115"/>
    </location>
</feature>
<evidence type="ECO:0000256" key="3">
    <source>
        <dbReference type="ARBA" id="ARBA00022537"/>
    </source>
</evidence>
<dbReference type="GO" id="GO:0030496">
    <property type="term" value="C:midbody"/>
    <property type="evidence" value="ECO:0007669"/>
    <property type="project" value="TreeGrafter"/>
</dbReference>
<evidence type="ECO:0000256" key="2">
    <source>
        <dbReference type="ARBA" id="ARBA00022483"/>
    </source>
</evidence>
<evidence type="ECO:0000256" key="5">
    <source>
        <dbReference type="ARBA" id="ARBA00023298"/>
    </source>
</evidence>
<dbReference type="GO" id="GO:0007140">
    <property type="term" value="P:male meiotic nuclear division"/>
    <property type="evidence" value="ECO:0007669"/>
    <property type="project" value="InterPro"/>
</dbReference>
<keyword evidence="10" id="KW-1185">Reference proteome</keyword>
<dbReference type="Pfam" id="PF13637">
    <property type="entry name" value="Ank_4"/>
    <property type="match status" value="1"/>
</dbReference>
<feature type="region of interest" description="Disordered" evidence="7">
    <location>
        <begin position="569"/>
        <end position="614"/>
    </location>
</feature>
<dbReference type="InParanoid" id="A0A7M7K2Z4"/>
<dbReference type="GO" id="GO:0006887">
    <property type="term" value="P:exocytosis"/>
    <property type="evidence" value="ECO:0007669"/>
    <property type="project" value="UniProtKB-KW"/>
</dbReference>
<evidence type="ECO:0000313" key="9">
    <source>
        <dbReference type="EnsemblMetazoa" id="XP_022660065"/>
    </source>
</evidence>
<evidence type="ECO:0000256" key="1">
    <source>
        <dbReference type="ARBA" id="ARBA00004175"/>
    </source>
</evidence>
<protein>
    <recommendedName>
        <fullName evidence="8">Protein kinase domain-containing protein</fullName>
    </recommendedName>
</protein>
<sequence length="994" mass="111101">MSTELFTFSLRSSTPVRMSACRLHEAAKANRVKELERLLDQGYHVDLVEGGFTALYLAVEAGHMSSVQFLLARKANPNARCIGGATAVHAACIRGSTTIVQQLILCGGDLRLRDDEGRTPCEWARDCQDPTARSRVIEFILRKRTDAYRLAERYVEDKLPTADGCALLKRRLSSGTQRRKWCTERLITDGGFGPLYQWGGEVGVPTHISYVSPGLLLHADDPRTTWAGPMTVLQTMYRDSLRVTVKRFTANRRMRKGIRSDVILQEIENIRRLTPHPNYLWPLAISPTENMEDAFIVYEAVHFGSLFKLLHDDDATPRLPTVDFIHMLRQICDAVLYLHETGFVHACINPHAIVVISPNLAKLSGFEFLQDERSQPNDCRKFTIGDRGVQEYYFHWLAPEVLANGSAKQASDLYSLAVVVWEVFTKTIPWCDEDLDSVYQELVVHKKILQTPDNIPSEFQRVMHMAMMPSISQRKTNLEEIYQQLSVIISGGQNRGPWPVTHNRRVANLYSSGQSSQLSKLKSHDISMRSSFRTPPPYVEDSELPSLYAGDTFETANMSAHVTMDLSRLPPRNHRKSATLMSTPKRPASVSSNDSESSGASFEMKQARKAEGSVKERLARLTNAFVSTTSSKLRGVTPPKKSSQPISVDPTAATIKDTEQIQTTAVQPALEVRNYEHQTQQVSPLETDDNHRQPRLISTHQKFAPHVASTANTDYAANKKSLFFPSIQKFSHTAVPCNSPMRVEKSLRFENETEESASDLDFSEPICKGDPEQDYISSSGEYEIVGAQEAFTTAHEPNDEAVYARVQKPMKQPTAPPLPAKINIDEVDGLEDRLRHVVVQPTRNKRENANSQVKQQLNLIPKSSLSTKSTASKAKPILLERNRTYKLEVVTDSEPAVRHHLRITETNRETGEVKISKETCFGASVSYEFVSGSTPSTPSGEDYRETETCRRIDQTSSFACDLTPGINKDMTAPFLDCEGGDLSAPATAAIQSEA</sequence>
<keyword evidence="4" id="KW-0528">Neurotoxin</keyword>
<dbReference type="SUPFAM" id="SSF48403">
    <property type="entry name" value="Ankyrin repeat"/>
    <property type="match status" value="1"/>
</dbReference>
<dbReference type="SUPFAM" id="SSF56112">
    <property type="entry name" value="Protein kinase-like (PK-like)"/>
    <property type="match status" value="1"/>
</dbReference>
<dbReference type="InterPro" id="IPR039339">
    <property type="entry name" value="Tex14"/>
</dbReference>
<keyword evidence="4" id="KW-0638">Presynaptic neurotoxin</keyword>
<dbReference type="GeneID" id="111249879"/>
<comment type="subcellular location">
    <subcellularLocation>
        <location evidence="1">Target cell membrane</location>
    </subcellularLocation>
</comment>
<keyword evidence="3" id="KW-1052">Target cell membrane</keyword>
<dbReference type="InterPro" id="IPR036770">
    <property type="entry name" value="Ankyrin_rpt-contain_sf"/>
</dbReference>
<feature type="repeat" description="ANK" evidence="6">
    <location>
        <begin position="50"/>
        <end position="82"/>
    </location>
</feature>
<evidence type="ECO:0000313" key="10">
    <source>
        <dbReference type="Proteomes" id="UP000594260"/>
    </source>
</evidence>
<name>A0A7M7K2Z4_VARDE</name>
<proteinExistence type="predicted"/>
<keyword evidence="2" id="KW-0268">Exocytosis</keyword>
<dbReference type="PROSITE" id="PS50297">
    <property type="entry name" value="ANK_REP_REGION"/>
    <property type="match status" value="2"/>
</dbReference>
<evidence type="ECO:0000259" key="8">
    <source>
        <dbReference type="PROSITE" id="PS50011"/>
    </source>
</evidence>
<dbReference type="OrthoDB" id="194358at2759"/>
<dbReference type="Pfam" id="PF07714">
    <property type="entry name" value="PK_Tyr_Ser-Thr"/>
    <property type="match status" value="1"/>
</dbReference>
<dbReference type="GO" id="GO:0008608">
    <property type="term" value="P:attachment of spindle microtubules to kinetochore"/>
    <property type="evidence" value="ECO:0007669"/>
    <property type="project" value="InterPro"/>
</dbReference>
<dbReference type="PANTHER" id="PTHR23060:SF3">
    <property type="entry name" value="TESTIS EXPRESSED 14, INTERCELLULAR BRIDGE FORMING FACTOR"/>
    <property type="match status" value="1"/>
</dbReference>
<keyword evidence="6" id="KW-0040">ANK repeat</keyword>
<feature type="domain" description="Protein kinase" evidence="8">
    <location>
        <begin position="181"/>
        <end position="488"/>
    </location>
</feature>
<organism evidence="9 10">
    <name type="scientific">Varroa destructor</name>
    <name type="common">Honeybee mite</name>
    <dbReference type="NCBI Taxonomy" id="109461"/>
    <lineage>
        <taxon>Eukaryota</taxon>
        <taxon>Metazoa</taxon>
        <taxon>Ecdysozoa</taxon>
        <taxon>Arthropoda</taxon>
        <taxon>Chelicerata</taxon>
        <taxon>Arachnida</taxon>
        <taxon>Acari</taxon>
        <taxon>Parasitiformes</taxon>
        <taxon>Mesostigmata</taxon>
        <taxon>Gamasina</taxon>
        <taxon>Dermanyssoidea</taxon>
        <taxon>Varroidae</taxon>
        <taxon>Varroa</taxon>
    </lineage>
</organism>
<evidence type="ECO:0000256" key="6">
    <source>
        <dbReference type="PROSITE-ProRule" id="PRU00023"/>
    </source>
</evidence>
<keyword evidence="5" id="KW-0472">Membrane</keyword>
<dbReference type="InterPro" id="IPR001245">
    <property type="entry name" value="Ser-Thr/Tyr_kinase_cat_dom"/>
</dbReference>
<keyword evidence="4" id="KW-0800">Toxin</keyword>
<dbReference type="GO" id="GO:0007094">
    <property type="term" value="P:mitotic spindle assembly checkpoint signaling"/>
    <property type="evidence" value="ECO:0007669"/>
    <property type="project" value="InterPro"/>
</dbReference>
<evidence type="ECO:0000256" key="4">
    <source>
        <dbReference type="ARBA" id="ARBA00023028"/>
    </source>
</evidence>
<dbReference type="GO" id="GO:0044218">
    <property type="term" value="C:other organism cell membrane"/>
    <property type="evidence" value="ECO:0007669"/>
    <property type="project" value="UniProtKB-KW"/>
</dbReference>
<feature type="compositionally biased region" description="Polar residues" evidence="7">
    <location>
        <begin position="589"/>
        <end position="600"/>
    </location>
</feature>
<dbReference type="PROSITE" id="PS50011">
    <property type="entry name" value="PROTEIN_KINASE_DOM"/>
    <property type="match status" value="1"/>
</dbReference>
<accession>A0A7M7K2Z4</accession>
<evidence type="ECO:0000256" key="7">
    <source>
        <dbReference type="SAM" id="MobiDB-lite"/>
    </source>
</evidence>
<dbReference type="GO" id="GO:0043063">
    <property type="term" value="P:intercellular bridge organization"/>
    <property type="evidence" value="ECO:0007669"/>
    <property type="project" value="InterPro"/>
</dbReference>
<dbReference type="GO" id="GO:0051306">
    <property type="term" value="P:mitotic sister chromatid separation"/>
    <property type="evidence" value="ECO:0007669"/>
    <property type="project" value="InterPro"/>
</dbReference>
<dbReference type="AlphaFoldDB" id="A0A7M7K2Z4"/>
<dbReference type="PANTHER" id="PTHR23060">
    <property type="entry name" value="TESTIS EXPRESSED GENE 14"/>
    <property type="match status" value="1"/>
</dbReference>